<evidence type="ECO:0000313" key="3">
    <source>
        <dbReference type="EMBL" id="MBA9079795.1"/>
    </source>
</evidence>
<keyword evidence="2" id="KW-0645">Protease</keyword>
<reference evidence="2 4" key="1">
    <citation type="submission" date="2020-08" db="EMBL/GenBank/DDBJ databases">
        <title>Genomic Encyclopedia of Type Strains, Phase IV (KMG-IV): sequencing the most valuable type-strain genomes for metagenomic binning, comparative biology and taxonomic classification.</title>
        <authorList>
            <person name="Goeker M."/>
        </authorList>
    </citation>
    <scope>NUCLEOTIDE SEQUENCE [LARGE SCALE GENOMIC DNA]</scope>
    <source>
        <strain evidence="2 4">DSM 29854</strain>
    </source>
</reference>
<keyword evidence="1" id="KW-0732">Signal</keyword>
<evidence type="ECO:0000313" key="4">
    <source>
        <dbReference type="Proteomes" id="UP000563094"/>
    </source>
</evidence>
<dbReference type="AlphaFoldDB" id="A0A839GH67"/>
<sequence length="74" mass="7789">MSKKSTLAVLLAAALLTQAQAQTAKKAATPVKKTTAAAKSQQGPRLVEKVTRKGGELVIPYEKYVLPNGLTVIV</sequence>
<protein>
    <submittedName>
        <fullName evidence="2">Putative secreted Zn-dependent protease</fullName>
    </submittedName>
</protein>
<name>A0A839GH67_9BACT</name>
<dbReference type="GO" id="GO:0008233">
    <property type="term" value="F:peptidase activity"/>
    <property type="evidence" value="ECO:0007669"/>
    <property type="project" value="UniProtKB-KW"/>
</dbReference>
<feature type="chain" id="PRO_5036418303" evidence="1">
    <location>
        <begin position="22"/>
        <end position="74"/>
    </location>
</feature>
<proteinExistence type="predicted"/>
<dbReference type="RefSeq" id="WP_182513509.1">
    <property type="nucleotide sequence ID" value="NZ_JACJIQ010000012.1"/>
</dbReference>
<accession>A0A839GH67</accession>
<evidence type="ECO:0000256" key="1">
    <source>
        <dbReference type="SAM" id="SignalP"/>
    </source>
</evidence>
<gene>
    <name evidence="2" type="ORF">FHS90_002958</name>
    <name evidence="3" type="ORF">FHS90_004536</name>
</gene>
<keyword evidence="2" id="KW-0378">Hydrolase</keyword>
<evidence type="ECO:0000313" key="2">
    <source>
        <dbReference type="EMBL" id="MBA9078232.1"/>
    </source>
</evidence>
<feature type="signal peptide" evidence="1">
    <location>
        <begin position="1"/>
        <end position="21"/>
    </location>
</feature>
<dbReference type="GO" id="GO:0006508">
    <property type="term" value="P:proteolysis"/>
    <property type="evidence" value="ECO:0007669"/>
    <property type="project" value="UniProtKB-KW"/>
</dbReference>
<comment type="caution">
    <text evidence="2">The sequence shown here is derived from an EMBL/GenBank/DDBJ whole genome shotgun (WGS) entry which is preliminary data.</text>
</comment>
<feature type="non-terminal residue" evidence="2">
    <location>
        <position position="74"/>
    </location>
</feature>
<dbReference type="Proteomes" id="UP000563094">
    <property type="component" value="Unassembled WGS sequence"/>
</dbReference>
<keyword evidence="4" id="KW-1185">Reference proteome</keyword>
<organism evidence="2 4">
    <name type="scientific">Rufibacter quisquiliarum</name>
    <dbReference type="NCBI Taxonomy" id="1549639"/>
    <lineage>
        <taxon>Bacteria</taxon>
        <taxon>Pseudomonadati</taxon>
        <taxon>Bacteroidota</taxon>
        <taxon>Cytophagia</taxon>
        <taxon>Cytophagales</taxon>
        <taxon>Hymenobacteraceae</taxon>
        <taxon>Rufibacter</taxon>
    </lineage>
</organism>
<dbReference type="EMBL" id="JACJIQ010000012">
    <property type="protein sequence ID" value="MBA9078232.1"/>
    <property type="molecule type" value="Genomic_DNA"/>
</dbReference>
<dbReference type="EMBL" id="JACJIQ010000030">
    <property type="protein sequence ID" value="MBA9079795.1"/>
    <property type="molecule type" value="Genomic_DNA"/>
</dbReference>